<reference evidence="1 2" key="1">
    <citation type="journal article" date="2006" name="BMC Genomics">
        <title>The genome of the square archaeon Haloquadratum walsbyi: life at the limits of water activity.</title>
        <authorList>
            <person name="Bolhuis H.H."/>
            <person name="Palm P.P."/>
            <person name="Wende A.W."/>
            <person name="Falb M.M."/>
            <person name="Rampp M.M."/>
            <person name="Rodriguez-Valera F.F."/>
            <person name="Pfeiffer F.F."/>
            <person name="Oesterhelt D.D."/>
        </authorList>
    </citation>
    <scope>NUCLEOTIDE SEQUENCE [LARGE SCALE GENOMIC DNA]</scope>
    <source>
        <strain evidence="2">DSM 16790 / HBSQ001</strain>
    </source>
</reference>
<name>A0A1W7JFV1_HALWD</name>
<sequence length="145" mass="16400">MRTYLPSRSLSRLPCPVYDVLLDGELQESVRQRRIIDDWWMLAESIDTPLPNVDGKLGETEYIRGHIESHVDTSIEFEIGDIIELHPNGQEGSVYCRITEVHVSHNLLIGQYEPIPPTEEAPLGLSIHKIADDVVAVHNEPPVQE</sequence>
<dbReference type="AlphaFoldDB" id="A0A1W7JFV1"/>
<gene>
    <name evidence="1" type="ordered locus">HQ_3487A</name>
</gene>
<accession>A0A1W7JFV1</accession>
<evidence type="ECO:0000313" key="2">
    <source>
        <dbReference type="Proteomes" id="UP000001975"/>
    </source>
</evidence>
<dbReference type="GeneID" id="4193497"/>
<evidence type="ECO:0000313" key="1">
    <source>
        <dbReference type="EMBL" id="CAJ53582.1"/>
    </source>
</evidence>
<proteinExistence type="predicted"/>
<dbReference type="EMBL" id="AM180088">
    <property type="protein sequence ID" value="CAJ53582.1"/>
    <property type="molecule type" value="Genomic_DNA"/>
</dbReference>
<dbReference type="KEGG" id="hwa:HQ_3487A"/>
<protein>
    <submittedName>
        <fullName evidence="1">Uncharacterized protein</fullName>
    </submittedName>
</protein>
<dbReference type="Proteomes" id="UP000001975">
    <property type="component" value="Chromosome"/>
</dbReference>
<dbReference type="RefSeq" id="WP_011572675.1">
    <property type="nucleotide sequence ID" value="NC_008212.1"/>
</dbReference>
<keyword evidence="2" id="KW-1185">Reference proteome</keyword>
<organism evidence="1 2">
    <name type="scientific">Haloquadratum walsbyi (strain DSM 16790 / HBSQ001)</name>
    <dbReference type="NCBI Taxonomy" id="362976"/>
    <lineage>
        <taxon>Archaea</taxon>
        <taxon>Methanobacteriati</taxon>
        <taxon>Methanobacteriota</taxon>
        <taxon>Stenosarchaea group</taxon>
        <taxon>Halobacteria</taxon>
        <taxon>Halobacteriales</taxon>
        <taxon>Haloferacaceae</taxon>
        <taxon>Haloquadratum</taxon>
    </lineage>
</organism>